<dbReference type="Pfam" id="PF02018">
    <property type="entry name" value="CBM_4_9"/>
    <property type="match status" value="1"/>
</dbReference>
<feature type="signal peptide" evidence="3">
    <location>
        <begin position="1"/>
        <end position="18"/>
    </location>
</feature>
<evidence type="ECO:0000313" key="6">
    <source>
        <dbReference type="Proteomes" id="UP000766486"/>
    </source>
</evidence>
<accession>A0ABY6UAU2</accession>
<comment type="caution">
    <text evidence="5">The sequence shown here is derived from an EMBL/GenBank/DDBJ whole genome shotgun (WGS) entry which is preliminary data.</text>
</comment>
<feature type="compositionally biased region" description="Low complexity" evidence="2">
    <location>
        <begin position="75"/>
        <end position="92"/>
    </location>
</feature>
<dbReference type="Proteomes" id="UP000766486">
    <property type="component" value="Unassembled WGS sequence"/>
</dbReference>
<feature type="domain" description="CBM-cenC" evidence="4">
    <location>
        <begin position="98"/>
        <end position="224"/>
    </location>
</feature>
<evidence type="ECO:0000259" key="4">
    <source>
        <dbReference type="Pfam" id="PF02018"/>
    </source>
</evidence>
<keyword evidence="3" id="KW-0732">Signal</keyword>
<keyword evidence="1" id="KW-0378">Hydrolase</keyword>
<gene>
    <name evidence="5" type="ORF">CLO192961_LOCUS228765</name>
</gene>
<feature type="chain" id="PRO_5046015384" description="CBM-cenC domain-containing protein" evidence="3">
    <location>
        <begin position="19"/>
        <end position="254"/>
    </location>
</feature>
<name>A0ABY6UAU2_BIOOC</name>
<dbReference type="InterPro" id="IPR003305">
    <property type="entry name" value="CenC_carb-bd"/>
</dbReference>
<reference evidence="5 6" key="1">
    <citation type="submission" date="2019-06" db="EMBL/GenBank/DDBJ databases">
        <authorList>
            <person name="Broberg M."/>
        </authorList>
    </citation>
    <scope>NUCLEOTIDE SEQUENCE [LARGE SCALE GENOMIC DNA]</scope>
</reference>
<evidence type="ECO:0000256" key="2">
    <source>
        <dbReference type="SAM" id="MobiDB-lite"/>
    </source>
</evidence>
<dbReference type="InterPro" id="IPR008979">
    <property type="entry name" value="Galactose-bd-like_sf"/>
</dbReference>
<sequence>MLAYFAALLLLALPLVTANCNADNCYRAIKSYQTATASAFCSQYLIQATAAPSQFASCGPSRLTSACSCLVSSTSTSVPTTTSQPPTTSSTTPPAPVELIVNGGFESGNLSPWVVAPGSGYVKITDNTESTVNFPFEAHSGKKFAQIGNTGDENPSVLSQPVSLSSGTNYSFNAYYSVLDLPLSACYLQASIDGSPFALATIYSGAGGGNPPRYYLLSGSFTASSTGNSNLAVALWCDYSSIGGVFGLDDVSLV</sequence>
<feature type="region of interest" description="Disordered" evidence="2">
    <location>
        <begin position="75"/>
        <end position="94"/>
    </location>
</feature>
<evidence type="ECO:0000313" key="5">
    <source>
        <dbReference type="EMBL" id="VUC28209.1"/>
    </source>
</evidence>
<dbReference type="Gene3D" id="2.60.120.260">
    <property type="entry name" value="Galactose-binding domain-like"/>
    <property type="match status" value="1"/>
</dbReference>
<protein>
    <recommendedName>
        <fullName evidence="4">CBM-cenC domain-containing protein</fullName>
    </recommendedName>
</protein>
<evidence type="ECO:0000256" key="3">
    <source>
        <dbReference type="SAM" id="SignalP"/>
    </source>
</evidence>
<organism evidence="5 6">
    <name type="scientific">Bionectria ochroleuca</name>
    <name type="common">Gliocladium roseum</name>
    <dbReference type="NCBI Taxonomy" id="29856"/>
    <lineage>
        <taxon>Eukaryota</taxon>
        <taxon>Fungi</taxon>
        <taxon>Dikarya</taxon>
        <taxon>Ascomycota</taxon>
        <taxon>Pezizomycotina</taxon>
        <taxon>Sordariomycetes</taxon>
        <taxon>Hypocreomycetidae</taxon>
        <taxon>Hypocreales</taxon>
        <taxon>Bionectriaceae</taxon>
        <taxon>Clonostachys</taxon>
    </lineage>
</organism>
<keyword evidence="6" id="KW-1185">Reference proteome</keyword>
<evidence type="ECO:0000256" key="1">
    <source>
        <dbReference type="ARBA" id="ARBA00022801"/>
    </source>
</evidence>
<proteinExistence type="predicted"/>
<dbReference type="EMBL" id="CABFNS010000782">
    <property type="protein sequence ID" value="VUC28209.1"/>
    <property type="molecule type" value="Genomic_DNA"/>
</dbReference>
<dbReference type="SUPFAM" id="SSF49785">
    <property type="entry name" value="Galactose-binding domain-like"/>
    <property type="match status" value="1"/>
</dbReference>